<name>A0A2G7TAR5_9FLAO</name>
<proteinExistence type="predicted"/>
<sequence>MPHIAIEVSPSLLPSIQWEPVLHAMHLALAERGWARLADLKSRVAPIAVGLCGEDPHAQQLIATLTLTNPRPPQMCSAMAEVVFEHLSRAIGATGAIGPIDAHPESAAWVQCCVFLQEHPKSHYLKRQWNAPPPAPSTP</sequence>
<dbReference type="Gene3D" id="3.30.429.10">
    <property type="entry name" value="Macrophage Migration Inhibitory Factor"/>
    <property type="match status" value="1"/>
</dbReference>
<reference evidence="1" key="1">
    <citation type="submission" date="2017-10" db="EMBL/GenBank/DDBJ databases">
        <title>Chryseobacterium sp. B5 is a hydrocarbonoclastic and plant growth promoting bacterium.</title>
        <authorList>
            <person name="Thijs S."/>
            <person name="Gkorezis P."/>
            <person name="Van Hamme J."/>
        </authorList>
    </citation>
    <scope>NUCLEOTIDE SEQUENCE</scope>
    <source>
        <strain evidence="1">B5</strain>
    </source>
</reference>
<protein>
    <recommendedName>
        <fullName evidence="2">5-carboxymethyl-2-hydroxymuconate isomerase</fullName>
    </recommendedName>
</protein>
<evidence type="ECO:0000313" key="1">
    <source>
        <dbReference type="EMBL" id="PII37006.1"/>
    </source>
</evidence>
<dbReference type="SUPFAM" id="SSF55331">
    <property type="entry name" value="Tautomerase/MIF"/>
    <property type="match status" value="1"/>
</dbReference>
<evidence type="ECO:0008006" key="2">
    <source>
        <dbReference type="Google" id="ProtNLM"/>
    </source>
</evidence>
<accession>A0A2G7TAR5</accession>
<comment type="caution">
    <text evidence="1">The sequence shown here is derived from an EMBL/GenBank/DDBJ whole genome shotgun (WGS) entry which is preliminary data.</text>
</comment>
<dbReference type="EMBL" id="PEKC01000008">
    <property type="protein sequence ID" value="PII37006.1"/>
    <property type="molecule type" value="Genomic_DNA"/>
</dbReference>
<dbReference type="InterPro" id="IPR014347">
    <property type="entry name" value="Tautomerase/MIF_sf"/>
</dbReference>
<organism evidence="1">
    <name type="scientific">Chryseobacterium sp. B5</name>
    <dbReference type="NCBI Taxonomy" id="2050562"/>
    <lineage>
        <taxon>Bacteria</taxon>
        <taxon>Pseudomonadati</taxon>
        <taxon>Bacteroidota</taxon>
        <taxon>Flavobacteriia</taxon>
        <taxon>Flavobacteriales</taxon>
        <taxon>Weeksellaceae</taxon>
        <taxon>Chryseobacterium group</taxon>
        <taxon>Chryseobacterium</taxon>
    </lineage>
</organism>
<dbReference type="AlphaFoldDB" id="A0A2G7TAR5"/>
<gene>
    <name evidence="1" type="ORF">CTI11_03890</name>
</gene>